<dbReference type="SUPFAM" id="SSF55166">
    <property type="entry name" value="Hedgehog/DD-peptidase"/>
    <property type="match status" value="1"/>
</dbReference>
<organism evidence="4 5">
    <name type="scientific">Streptomyces edwardsiae</name>
    <dbReference type="NCBI Taxonomy" id="3075527"/>
    <lineage>
        <taxon>Bacteria</taxon>
        <taxon>Bacillati</taxon>
        <taxon>Actinomycetota</taxon>
        <taxon>Actinomycetes</taxon>
        <taxon>Kitasatosporales</taxon>
        <taxon>Streptomycetaceae</taxon>
        <taxon>Streptomyces</taxon>
    </lineage>
</organism>
<evidence type="ECO:0000256" key="1">
    <source>
        <dbReference type="SAM" id="SignalP"/>
    </source>
</evidence>
<dbReference type="InterPro" id="IPR009045">
    <property type="entry name" value="Zn_M74/Hedgehog-like"/>
</dbReference>
<keyword evidence="1" id="KW-0732">Signal</keyword>
<dbReference type="Pfam" id="PF01471">
    <property type="entry name" value="PG_binding_1"/>
    <property type="match status" value="1"/>
</dbReference>
<dbReference type="Proteomes" id="UP001183881">
    <property type="component" value="Unassembled WGS sequence"/>
</dbReference>
<feature type="domain" description="Peptidase M15A C-terminal" evidence="3">
    <location>
        <begin position="117"/>
        <end position="229"/>
    </location>
</feature>
<evidence type="ECO:0000313" key="4">
    <source>
        <dbReference type="EMBL" id="MDT0399082.1"/>
    </source>
</evidence>
<dbReference type="SUPFAM" id="SSF47090">
    <property type="entry name" value="PGBD-like"/>
    <property type="match status" value="1"/>
</dbReference>
<dbReference type="InterPro" id="IPR036365">
    <property type="entry name" value="PGBD-like_sf"/>
</dbReference>
<dbReference type="InterPro" id="IPR013230">
    <property type="entry name" value="Peptidase_M15A_C"/>
</dbReference>
<dbReference type="Gene3D" id="3.30.1380.10">
    <property type="match status" value="1"/>
</dbReference>
<dbReference type="EMBL" id="JAVRFA010000064">
    <property type="protein sequence ID" value="MDT0399082.1"/>
    <property type="molecule type" value="Genomic_DNA"/>
</dbReference>
<dbReference type="Pfam" id="PF08291">
    <property type="entry name" value="Peptidase_M15_3"/>
    <property type="match status" value="1"/>
</dbReference>
<keyword evidence="4" id="KW-0121">Carboxypeptidase</keyword>
<reference evidence="5" key="1">
    <citation type="submission" date="2023-07" db="EMBL/GenBank/DDBJ databases">
        <title>30 novel species of actinomycetes from the DSMZ collection.</title>
        <authorList>
            <person name="Nouioui I."/>
        </authorList>
    </citation>
    <scope>NUCLEOTIDE SEQUENCE [LARGE SCALE GENOMIC DNA]</scope>
    <source>
        <strain evidence="5">DSM 41636</strain>
    </source>
</reference>
<keyword evidence="4" id="KW-0378">Hydrolase</keyword>
<evidence type="ECO:0000313" key="5">
    <source>
        <dbReference type="Proteomes" id="UP001183881"/>
    </source>
</evidence>
<dbReference type="GO" id="GO:0004180">
    <property type="term" value="F:carboxypeptidase activity"/>
    <property type="evidence" value="ECO:0007669"/>
    <property type="project" value="UniProtKB-KW"/>
</dbReference>
<evidence type="ECO:0000259" key="2">
    <source>
        <dbReference type="Pfam" id="PF01471"/>
    </source>
</evidence>
<dbReference type="InterPro" id="IPR036366">
    <property type="entry name" value="PGBDSf"/>
</dbReference>
<accession>A0ABU2Q4W6</accession>
<proteinExistence type="predicted"/>
<comment type="caution">
    <text evidence="4">The sequence shown here is derived from an EMBL/GenBank/DDBJ whole genome shotgun (WGS) entry which is preliminary data.</text>
</comment>
<feature type="chain" id="PRO_5046314801" evidence="1">
    <location>
        <begin position="27"/>
        <end position="245"/>
    </location>
</feature>
<dbReference type="InterPro" id="IPR002477">
    <property type="entry name" value="Peptidoglycan-bd-like"/>
</dbReference>
<gene>
    <name evidence="4" type="ORF">RM705_30945</name>
</gene>
<keyword evidence="4" id="KW-0645">Protease</keyword>
<feature type="signal peptide" evidence="1">
    <location>
        <begin position="1"/>
        <end position="26"/>
    </location>
</feature>
<feature type="domain" description="Peptidoglycan binding-like" evidence="2">
    <location>
        <begin position="48"/>
        <end position="104"/>
    </location>
</feature>
<keyword evidence="5" id="KW-1185">Reference proteome</keyword>
<evidence type="ECO:0000259" key="3">
    <source>
        <dbReference type="Pfam" id="PF08291"/>
    </source>
</evidence>
<sequence length="245" mass="26263">MVRRALYSLLACVMLMIGMVGTGVTAGTAHAVACRTWSNLPLEPGESNEDVRQLQIRVAGWVTSGERLSYDGVYGDRTEAAVRKFQQAYNLDVDGVAGTQTITKINQLSDSDCTPIHFSYAELNRCNSTWAGGAVSAATAKANALKTMWKLEAIRHKLGDTSMTVSSGFRSDACQPPDSAPSSRHRFGDAADLTGTLARRCSYAVQGKTAGFSEILGQGYAGHNDHTHLAHDPSPFWSAPGCSNF</sequence>
<name>A0ABU2Q4W6_9ACTN</name>
<protein>
    <submittedName>
        <fullName evidence="4">D-Ala-D-Ala carboxypeptidase family metallohydrolase</fullName>
    </submittedName>
</protein>
<dbReference type="Gene3D" id="1.10.101.10">
    <property type="entry name" value="PGBD-like superfamily/PGBD"/>
    <property type="match status" value="1"/>
</dbReference>
<dbReference type="RefSeq" id="WP_311648344.1">
    <property type="nucleotide sequence ID" value="NZ_JAVRFA010000064.1"/>
</dbReference>